<dbReference type="EMBL" id="ACKZ01000026">
    <property type="protein sequence ID" value="EEW36639.1"/>
    <property type="molecule type" value="Genomic_DNA"/>
</dbReference>
<sequence length="125" mass="14593">MNLVSLIGRVVKEVEVQQLQPSGKSVFNNTIAVQNVYRNNDDSYHSHFIQVVAWGKIAERIGKFVRKGDRIGVEGRLNTRRYTNKNHQEVYVTEVVIEQVYFLERKHETEEIESPFEDPQSLFVE</sequence>
<evidence type="ECO:0000256" key="2">
    <source>
        <dbReference type="HAMAP-Rule" id="MF_00984"/>
    </source>
</evidence>
<dbReference type="InterPro" id="IPR000424">
    <property type="entry name" value="Primosome_PriB/ssb"/>
</dbReference>
<dbReference type="Proteomes" id="UP000005926">
    <property type="component" value="Unassembled WGS sequence"/>
</dbReference>
<dbReference type="AlphaFoldDB" id="C8NI83"/>
<dbReference type="GO" id="GO:0006260">
    <property type="term" value="P:DNA replication"/>
    <property type="evidence" value="ECO:0007669"/>
    <property type="project" value="InterPro"/>
</dbReference>
<dbReference type="GO" id="GO:0003697">
    <property type="term" value="F:single-stranded DNA binding"/>
    <property type="evidence" value="ECO:0007669"/>
    <property type="project" value="UniProtKB-UniRule"/>
</dbReference>
<dbReference type="PIRSF" id="PIRSF002070">
    <property type="entry name" value="SSB"/>
    <property type="match status" value="1"/>
</dbReference>
<dbReference type="Pfam" id="PF00436">
    <property type="entry name" value="SSB"/>
    <property type="match status" value="1"/>
</dbReference>
<dbReference type="HAMAP" id="MF_00984">
    <property type="entry name" value="SSB"/>
    <property type="match status" value="1"/>
</dbReference>
<evidence type="ECO:0000313" key="5">
    <source>
        <dbReference type="Proteomes" id="UP000005926"/>
    </source>
</evidence>
<dbReference type="GeneID" id="78412604"/>
<organism evidence="4 5">
    <name type="scientific">Granulicatella adiacens ATCC 49175</name>
    <dbReference type="NCBI Taxonomy" id="638301"/>
    <lineage>
        <taxon>Bacteria</taxon>
        <taxon>Bacillati</taxon>
        <taxon>Bacillota</taxon>
        <taxon>Bacilli</taxon>
        <taxon>Lactobacillales</taxon>
        <taxon>Carnobacteriaceae</taxon>
        <taxon>Granulicatella</taxon>
    </lineage>
</organism>
<dbReference type="SUPFAM" id="SSF50249">
    <property type="entry name" value="Nucleic acid-binding proteins"/>
    <property type="match status" value="1"/>
</dbReference>
<dbReference type="InterPro" id="IPR011344">
    <property type="entry name" value="ssDNA-bd"/>
</dbReference>
<dbReference type="PANTHER" id="PTHR10302">
    <property type="entry name" value="SINGLE-STRANDED DNA-BINDING PROTEIN"/>
    <property type="match status" value="1"/>
</dbReference>
<gene>
    <name evidence="4" type="primary">ssb</name>
    <name evidence="4" type="ORF">HMPREF0444_1628</name>
</gene>
<dbReference type="RefSeq" id="WP_005606144.1">
    <property type="nucleotide sequence ID" value="NZ_CP102283.1"/>
</dbReference>
<dbReference type="PROSITE" id="PS50935">
    <property type="entry name" value="SSB"/>
    <property type="match status" value="1"/>
</dbReference>
<dbReference type="GO" id="GO:0009295">
    <property type="term" value="C:nucleoid"/>
    <property type="evidence" value="ECO:0007669"/>
    <property type="project" value="TreeGrafter"/>
</dbReference>
<dbReference type="HOGENOM" id="CLU_078758_6_1_9"/>
<dbReference type="CDD" id="cd04496">
    <property type="entry name" value="SSB_OBF"/>
    <property type="match status" value="1"/>
</dbReference>
<keyword evidence="1 2" id="KW-0238">DNA-binding</keyword>
<dbReference type="PANTHER" id="PTHR10302:SF0">
    <property type="entry name" value="SINGLE-STRANDED DNA-BINDING PROTEIN, MITOCHONDRIAL"/>
    <property type="match status" value="1"/>
</dbReference>
<dbReference type="NCBIfam" id="TIGR00621">
    <property type="entry name" value="ssb"/>
    <property type="match status" value="1"/>
</dbReference>
<comment type="caution">
    <text evidence="4">The sequence shown here is derived from an EMBL/GenBank/DDBJ whole genome shotgun (WGS) entry which is preliminary data.</text>
</comment>
<comment type="caution">
    <text evidence="2">Lacks conserved residue(s) required for the propagation of feature annotation.</text>
</comment>
<name>C8NI83_9LACT</name>
<evidence type="ECO:0000256" key="3">
    <source>
        <dbReference type="PIRNR" id="PIRNR002070"/>
    </source>
</evidence>
<keyword evidence="5" id="KW-1185">Reference proteome</keyword>
<dbReference type="eggNOG" id="COG0629">
    <property type="taxonomic scope" value="Bacteria"/>
</dbReference>
<protein>
    <recommendedName>
        <fullName evidence="2 3">Single-stranded DNA-binding protein</fullName>
        <shortName evidence="2">SSB</shortName>
    </recommendedName>
</protein>
<proteinExistence type="inferred from homology"/>
<reference evidence="4 5" key="1">
    <citation type="submission" date="2009-08" db="EMBL/GenBank/DDBJ databases">
        <authorList>
            <person name="Muzny D."/>
            <person name="Qin X."/>
            <person name="Deng J."/>
            <person name="Jiang H."/>
            <person name="Liu Y."/>
            <person name="Qu J."/>
            <person name="Song X.-Z."/>
            <person name="Zhang L."/>
            <person name="Thornton R."/>
            <person name="Coyle M."/>
            <person name="Francisco L."/>
            <person name="Jackson L."/>
            <person name="Javaid M."/>
            <person name="Korchina V."/>
            <person name="Kovar C."/>
            <person name="Mata R."/>
            <person name="Mathew T."/>
            <person name="Ngo R."/>
            <person name="Nguyen L."/>
            <person name="Nguyen N."/>
            <person name="Okwuonu G."/>
            <person name="Ongeri F."/>
            <person name="Pham C."/>
            <person name="Simmons D."/>
            <person name="Wilczek-Boney K."/>
            <person name="Hale W."/>
            <person name="Jakkamsetti A."/>
            <person name="Pham P."/>
            <person name="Ruth R."/>
            <person name="San Lucas F."/>
            <person name="Warren J."/>
            <person name="Zhang J."/>
            <person name="Zhao Z."/>
            <person name="Zhou C."/>
            <person name="Zhu D."/>
            <person name="Lee S."/>
            <person name="Bess C."/>
            <person name="Blankenburg K."/>
            <person name="Forbes L."/>
            <person name="Fu Q."/>
            <person name="Gubbala S."/>
            <person name="Hirani K."/>
            <person name="Jayaseelan J.C."/>
            <person name="Lara F."/>
            <person name="Munidasa M."/>
            <person name="Palculict T."/>
            <person name="Patil S."/>
            <person name="Pu L.-L."/>
            <person name="Saada N."/>
            <person name="Tang L."/>
            <person name="Weissenberger G."/>
            <person name="Zhu Y."/>
            <person name="Hemphill L."/>
            <person name="Shang Y."/>
            <person name="Youmans B."/>
            <person name="Ayvaz T."/>
            <person name="Ross M."/>
            <person name="Santibanez J."/>
            <person name="Aqrawi P."/>
            <person name="Gross S."/>
            <person name="Joshi V."/>
            <person name="Fowler G."/>
            <person name="Nazareth L."/>
            <person name="Reid J."/>
            <person name="Worley K."/>
            <person name="Petrosino J."/>
            <person name="Highlander S."/>
            <person name="Gibbs R."/>
        </authorList>
    </citation>
    <scope>NUCLEOTIDE SEQUENCE [LARGE SCALE GENOMIC DNA]</scope>
    <source>
        <strain evidence="4 5">ATCC 49175</strain>
    </source>
</reference>
<dbReference type="Gene3D" id="2.40.50.140">
    <property type="entry name" value="Nucleic acid-binding proteins"/>
    <property type="match status" value="1"/>
</dbReference>
<comment type="subunit">
    <text evidence="2">Homotetramer.</text>
</comment>
<evidence type="ECO:0000256" key="1">
    <source>
        <dbReference type="ARBA" id="ARBA00023125"/>
    </source>
</evidence>
<dbReference type="InterPro" id="IPR012340">
    <property type="entry name" value="NA-bd_OB-fold"/>
</dbReference>
<dbReference type="STRING" id="638301.HMPREF0444_1628"/>
<accession>C8NI83</accession>
<evidence type="ECO:0000313" key="4">
    <source>
        <dbReference type="EMBL" id="EEW36639.1"/>
    </source>
</evidence>